<geneLocation type="mitochondrion" evidence="2"/>
<feature type="chain" id="PRO_5007100173" evidence="1">
    <location>
        <begin position="22"/>
        <end position="54"/>
    </location>
</feature>
<evidence type="ECO:0000256" key="1">
    <source>
        <dbReference type="SAM" id="SignalP"/>
    </source>
</evidence>
<accession>A0A101LYX4</accession>
<reference evidence="2" key="1">
    <citation type="journal article" date="2015" name="Genome Biol. Evol.">
        <title>Organellar Genomes of White Spruce (Picea glauca): Assembly and Annotation.</title>
        <authorList>
            <person name="Jackman S.D."/>
            <person name="Warren R.L."/>
            <person name="Gibb E.A."/>
            <person name="Vandervalk B.P."/>
            <person name="Mohamadi H."/>
            <person name="Chu J."/>
            <person name="Raymond A."/>
            <person name="Pleasance S."/>
            <person name="Coope R."/>
            <person name="Wildung M.R."/>
            <person name="Ritland C.E."/>
            <person name="Bousquet J."/>
            <person name="Jones S.J."/>
            <person name="Bohlmann J."/>
            <person name="Birol I."/>
        </authorList>
    </citation>
    <scope>NUCLEOTIDE SEQUENCE [LARGE SCALE GENOMIC DNA]</scope>
    <source>
        <tissue evidence="2">Flushing bud</tissue>
    </source>
</reference>
<keyword evidence="1" id="KW-0732">Signal</keyword>
<proteinExistence type="predicted"/>
<keyword evidence="2" id="KW-0496">Mitochondrion</keyword>
<name>A0A101LYX4_PICGL</name>
<dbReference type="AlphaFoldDB" id="A0A101LYX4"/>
<organism evidence="2">
    <name type="scientific">Picea glauca</name>
    <name type="common">White spruce</name>
    <name type="synonym">Pinus glauca</name>
    <dbReference type="NCBI Taxonomy" id="3330"/>
    <lineage>
        <taxon>Eukaryota</taxon>
        <taxon>Viridiplantae</taxon>
        <taxon>Streptophyta</taxon>
        <taxon>Embryophyta</taxon>
        <taxon>Tracheophyta</taxon>
        <taxon>Spermatophyta</taxon>
        <taxon>Pinopsida</taxon>
        <taxon>Pinidae</taxon>
        <taxon>Conifers I</taxon>
        <taxon>Pinales</taxon>
        <taxon>Pinaceae</taxon>
        <taxon>Picea</taxon>
    </lineage>
</organism>
<sequence length="54" mass="6190">MLITVHLFSSLNYLLLTLTFAEEITRCNYVYNTGINSPQEIERRKIGMKIGGIN</sequence>
<feature type="signal peptide" evidence="1">
    <location>
        <begin position="1"/>
        <end position="21"/>
    </location>
</feature>
<dbReference type="EMBL" id="LKAM01000006">
    <property type="protein sequence ID" value="KUM47924.1"/>
    <property type="molecule type" value="Genomic_DNA"/>
</dbReference>
<comment type="caution">
    <text evidence="2">The sequence shown here is derived from an EMBL/GenBank/DDBJ whole genome shotgun (WGS) entry which is preliminary data.</text>
</comment>
<evidence type="ECO:0000313" key="2">
    <source>
        <dbReference type="EMBL" id="KUM47924.1"/>
    </source>
</evidence>
<protein>
    <submittedName>
        <fullName evidence="2">Uncharacterized protein</fullName>
    </submittedName>
</protein>
<gene>
    <name evidence="2" type="ORF">ABT39_MTgene4919</name>
</gene>